<gene>
    <name evidence="3" type="ORF">CVS27_12320</name>
</gene>
<dbReference type="Pfam" id="PF03795">
    <property type="entry name" value="YCII"/>
    <property type="match status" value="1"/>
</dbReference>
<dbReference type="EMBL" id="PPXC01000009">
    <property type="protein sequence ID" value="POH72957.1"/>
    <property type="molecule type" value="Genomic_DNA"/>
</dbReference>
<sequence length="58" mass="6279">MTVDNDGASAVVRNGPYTLPQEYLGGFWVIEASDLEAALEWASNRTLAHALVQLSCAR</sequence>
<organism evidence="3 4">
    <name type="scientific">Arthrobacter glacialis</name>
    <dbReference type="NCBI Taxonomy" id="1664"/>
    <lineage>
        <taxon>Bacteria</taxon>
        <taxon>Bacillati</taxon>
        <taxon>Actinomycetota</taxon>
        <taxon>Actinomycetes</taxon>
        <taxon>Micrococcales</taxon>
        <taxon>Micrococcaceae</taxon>
        <taxon>Arthrobacter</taxon>
    </lineage>
</organism>
<evidence type="ECO:0000313" key="4">
    <source>
        <dbReference type="Proteomes" id="UP000237061"/>
    </source>
</evidence>
<dbReference type="InterPro" id="IPR011008">
    <property type="entry name" value="Dimeric_a/b-barrel"/>
</dbReference>
<evidence type="ECO:0000259" key="2">
    <source>
        <dbReference type="Pfam" id="PF03795"/>
    </source>
</evidence>
<reference evidence="3 4" key="1">
    <citation type="submission" date="2018-01" db="EMBL/GenBank/DDBJ databases">
        <title>Arthrobacter sp. nov., from glaciers in China.</title>
        <authorList>
            <person name="Liu Q."/>
            <person name="Xin Y.-H."/>
        </authorList>
    </citation>
    <scope>NUCLEOTIDE SEQUENCE [LARGE SCALE GENOMIC DNA]</scope>
    <source>
        <strain evidence="3 4">HLT2-12-2</strain>
    </source>
</reference>
<dbReference type="AlphaFoldDB" id="A0A2S3ZVQ2"/>
<protein>
    <recommendedName>
        <fullName evidence="2">YCII-related domain-containing protein</fullName>
    </recommendedName>
</protein>
<evidence type="ECO:0000313" key="3">
    <source>
        <dbReference type="EMBL" id="POH72957.1"/>
    </source>
</evidence>
<dbReference type="Proteomes" id="UP000237061">
    <property type="component" value="Unassembled WGS sequence"/>
</dbReference>
<accession>A0A2S3ZVQ2</accession>
<feature type="domain" description="YCII-related" evidence="2">
    <location>
        <begin position="11"/>
        <end position="47"/>
    </location>
</feature>
<dbReference type="Gene3D" id="3.30.70.1060">
    <property type="entry name" value="Dimeric alpha+beta barrel"/>
    <property type="match status" value="1"/>
</dbReference>
<name>A0A2S3ZVQ2_ARTGL</name>
<dbReference type="RefSeq" id="WP_103466050.1">
    <property type="nucleotide sequence ID" value="NZ_PPXC01000009.1"/>
</dbReference>
<comment type="similarity">
    <text evidence="1">Belongs to the YciI family.</text>
</comment>
<dbReference type="InterPro" id="IPR005545">
    <property type="entry name" value="YCII"/>
</dbReference>
<proteinExistence type="inferred from homology"/>
<keyword evidence="4" id="KW-1185">Reference proteome</keyword>
<dbReference type="SUPFAM" id="SSF54909">
    <property type="entry name" value="Dimeric alpha+beta barrel"/>
    <property type="match status" value="1"/>
</dbReference>
<evidence type="ECO:0000256" key="1">
    <source>
        <dbReference type="ARBA" id="ARBA00007689"/>
    </source>
</evidence>
<comment type="caution">
    <text evidence="3">The sequence shown here is derived from an EMBL/GenBank/DDBJ whole genome shotgun (WGS) entry which is preliminary data.</text>
</comment>